<dbReference type="GeneID" id="26516807"/>
<organism evidence="1 2">
    <name type="scientific">Gordonia phage GTE6</name>
    <dbReference type="NCBI Taxonomy" id="1647474"/>
    <lineage>
        <taxon>Viruses</taxon>
        <taxon>Duplodnaviria</taxon>
        <taxon>Heunggongvirae</taxon>
        <taxon>Uroviricota</taxon>
        <taxon>Caudoviricetes</taxon>
        <taxon>Stackebrandtviridae</taxon>
        <taxon>Schenleyvirinae</taxon>
        <taxon>Dexdertvirus</taxon>
        <taxon>Dexdertvirus GTE6</taxon>
    </lineage>
</organism>
<dbReference type="OrthoDB" id="13345at10239"/>
<protein>
    <submittedName>
        <fullName evidence="1">Putative structural protein</fullName>
    </submittedName>
</protein>
<sequence length="231" mass="24797">MANVPWPSVRAKKMRLTRLDSCGAPVEGTKSTAVSSGLVSIDVSAEYEDGTENAPKNGNDDFCFIDRQPDKFKYFTLGIQFCGVDPELWEMVTGNPIYEDAAGNAVGIKFGRYSEIETAFALEVWSDVPGTNCGAGGKRWGYHLFPFIGAARLDELTLNNETAEFTLGNAITKDGTGWGVGPYNVTLDDATTPAPAKLPEALDELDHYLPITVQVAPPADTDGAVALDLTP</sequence>
<reference evidence="1 2" key="1">
    <citation type="journal article" date="2015" name="PLoS ONE">
        <title>Lysis to Kill: Evaluation of the Lytic Abilities, and Genomics of Nine Bacteriophages Infective for Gordonia spp. and Their Potential Use in Activated Sludge Foam Biocontrol.</title>
        <authorList>
            <person name="Dyson Z.A."/>
            <person name="Tucci J."/>
            <person name="Seviour R.J."/>
            <person name="Petrovski S."/>
        </authorList>
    </citation>
    <scope>NUCLEOTIDE SEQUENCE [LARGE SCALE GENOMIC DNA]</scope>
</reference>
<proteinExistence type="predicted"/>
<accession>A0A0K0MX00</accession>
<gene>
    <name evidence="1" type="ORF">GTE6_23</name>
</gene>
<dbReference type="KEGG" id="vg:26516807"/>
<dbReference type="EMBL" id="KR053200">
    <property type="protein sequence ID" value="AKI28665.1"/>
    <property type="molecule type" value="Genomic_DNA"/>
</dbReference>
<evidence type="ECO:0000313" key="1">
    <source>
        <dbReference type="EMBL" id="AKI28665.1"/>
    </source>
</evidence>
<evidence type="ECO:0000313" key="2">
    <source>
        <dbReference type="Proteomes" id="UP000202434"/>
    </source>
</evidence>
<keyword evidence="2" id="KW-1185">Reference proteome</keyword>
<dbReference type="Proteomes" id="UP000202434">
    <property type="component" value="Segment"/>
</dbReference>
<dbReference type="RefSeq" id="YP_009188391.1">
    <property type="nucleotide sequence ID" value="NC_028665.1"/>
</dbReference>
<name>A0A0K0MX00_9CAUD</name>